<dbReference type="Proteomes" id="UP000236000">
    <property type="component" value="Unassembled WGS sequence"/>
</dbReference>
<comment type="caution">
    <text evidence="2">The sequence shown here is derived from an EMBL/GenBank/DDBJ whole genome shotgun (WGS) entry which is preliminary data.</text>
</comment>
<dbReference type="AlphaFoldDB" id="A0A2N8HBM7"/>
<evidence type="ECO:0000313" key="3">
    <source>
        <dbReference type="Proteomes" id="UP000236000"/>
    </source>
</evidence>
<reference evidence="2 3" key="1">
    <citation type="journal article" date="2017" name="BMC Genomics">
        <title>Genome sequencing of 39 Akkermansia muciniphila isolates reveals its population structure, genomic and functional diverisity, and global distribution in mammalian gut microbiotas.</title>
        <authorList>
            <person name="Guo X."/>
            <person name="Li S."/>
            <person name="Zhang J."/>
            <person name="Wu F."/>
            <person name="Li X."/>
            <person name="Wu D."/>
            <person name="Zhang M."/>
            <person name="Ou Z."/>
            <person name="Jie Z."/>
            <person name="Yan Q."/>
            <person name="Li P."/>
            <person name="Yi J."/>
            <person name="Peng Y."/>
        </authorList>
    </citation>
    <scope>NUCLEOTIDE SEQUENCE [LARGE SCALE GENOMIC DNA]</scope>
    <source>
        <strain evidence="2 3">GP24</strain>
    </source>
</reference>
<protein>
    <recommendedName>
        <fullName evidence="1">Bbp19-like phage domain-containing protein</fullName>
    </recommendedName>
</protein>
<dbReference type="Pfam" id="PF25181">
    <property type="entry name" value="Phage_Bbp19"/>
    <property type="match status" value="1"/>
</dbReference>
<accession>A0A2N8HBM7</accession>
<dbReference type="EMBL" id="PJKA01000013">
    <property type="protein sequence ID" value="PNC17276.1"/>
    <property type="molecule type" value="Genomic_DNA"/>
</dbReference>
<feature type="domain" description="Bbp19-like phage" evidence="1">
    <location>
        <begin position="25"/>
        <end position="76"/>
    </location>
</feature>
<evidence type="ECO:0000313" key="2">
    <source>
        <dbReference type="EMBL" id="PNC17276.1"/>
    </source>
</evidence>
<evidence type="ECO:0000259" key="1">
    <source>
        <dbReference type="Pfam" id="PF25181"/>
    </source>
</evidence>
<dbReference type="RefSeq" id="WP_102715673.1">
    <property type="nucleotide sequence ID" value="NZ_CABMLK010000003.1"/>
</dbReference>
<gene>
    <name evidence="2" type="ORF">CXU22_11720</name>
</gene>
<dbReference type="InterPro" id="IPR057447">
    <property type="entry name" value="Bbp19-like_phage"/>
</dbReference>
<sequence length="93" mass="10980">MNQDMTLQQEASLREARLKRRQLLRVFDTPDGREALTFLEARFQTDLPVFQGSPGSYDPLDAMRRDAYREIFLYIRRQLQLAIKESTAEEKND</sequence>
<proteinExistence type="predicted"/>
<organism evidence="2 3">
    <name type="scientific">Akkermansia muciniphila</name>
    <dbReference type="NCBI Taxonomy" id="239935"/>
    <lineage>
        <taxon>Bacteria</taxon>
        <taxon>Pseudomonadati</taxon>
        <taxon>Verrucomicrobiota</taxon>
        <taxon>Verrucomicrobiia</taxon>
        <taxon>Verrucomicrobiales</taxon>
        <taxon>Akkermansiaceae</taxon>
        <taxon>Akkermansia</taxon>
    </lineage>
</organism>
<dbReference type="OrthoDB" id="198099at2"/>
<name>A0A2N8HBM7_9BACT</name>